<evidence type="ECO:0000256" key="6">
    <source>
        <dbReference type="ARBA" id="ARBA00023143"/>
    </source>
</evidence>
<feature type="domain" description="Flagellar basal body rod protein N-terminal" evidence="7">
    <location>
        <begin position="14"/>
        <end position="36"/>
    </location>
</feature>
<keyword evidence="12" id="KW-1185">Reference proteome</keyword>
<evidence type="ECO:0000313" key="12">
    <source>
        <dbReference type="Proteomes" id="UP000325606"/>
    </source>
</evidence>
<feature type="domain" description="Flagellar hook-associated protein FlgK helical" evidence="10">
    <location>
        <begin position="87"/>
        <end position="318"/>
    </location>
</feature>
<evidence type="ECO:0000256" key="4">
    <source>
        <dbReference type="ARBA" id="ARBA00016244"/>
    </source>
</evidence>
<dbReference type="GO" id="GO:0005198">
    <property type="term" value="F:structural molecule activity"/>
    <property type="evidence" value="ECO:0007669"/>
    <property type="project" value="InterPro"/>
</dbReference>
<reference evidence="11 12" key="1">
    <citation type="submission" date="2019-09" db="EMBL/GenBank/DDBJ databases">
        <title>Nitrincola iocasae sp. nov., a bacterium isolated from the sediment collected at a cold seep field in South China Sea.</title>
        <authorList>
            <person name="Zhang H."/>
            <person name="Wang H."/>
            <person name="Li C."/>
        </authorList>
    </citation>
    <scope>NUCLEOTIDE SEQUENCE [LARGE SCALE GENOMIC DNA]</scope>
    <source>
        <strain evidence="11 12">KXZD1103</strain>
    </source>
</reference>
<keyword evidence="11" id="KW-0966">Cell projection</keyword>
<dbReference type="PANTHER" id="PTHR30033">
    <property type="entry name" value="FLAGELLAR HOOK-ASSOCIATED PROTEIN 1"/>
    <property type="match status" value="1"/>
</dbReference>
<dbReference type="GO" id="GO:0044780">
    <property type="term" value="P:bacterial-type flagellum assembly"/>
    <property type="evidence" value="ECO:0007669"/>
    <property type="project" value="InterPro"/>
</dbReference>
<dbReference type="InterPro" id="IPR053927">
    <property type="entry name" value="FlgK_helical"/>
</dbReference>
<comment type="subcellular location">
    <subcellularLocation>
        <location evidence="1">Bacterial flagellum</location>
    </subcellularLocation>
    <subcellularLocation>
        <location evidence="2">Secreted</location>
    </subcellularLocation>
</comment>
<evidence type="ECO:0000259" key="10">
    <source>
        <dbReference type="Pfam" id="PF22638"/>
    </source>
</evidence>
<dbReference type="RefSeq" id="WP_151057468.1">
    <property type="nucleotide sequence ID" value="NZ_CP044222.1"/>
</dbReference>
<accession>A0A5J6LGU9</accession>
<proteinExistence type="inferred from homology"/>
<dbReference type="GO" id="GO:0005576">
    <property type="term" value="C:extracellular region"/>
    <property type="evidence" value="ECO:0007669"/>
    <property type="project" value="UniProtKB-SubCell"/>
</dbReference>
<sequence>MSSFNLLGLGVQSLTANQTALSVVGQNISNVNTPGYSRQVANFNSREQQYGVQVESIQRITDQFLVRQYWSDNSTYNQAQVTTSLSNQLDDMLASSSTSVSVALDNYFLALQNAVDDPSSLPNRELFVSEMDSMTRRFNELANGLDRQNTTINDQFSNFADEATSIAINVADLNDKIRLATAAGKPANELEDQRDQLLKSLSGFMDITVVEQDNNQKGVFVGNGQPLVIGNTASRLVAVQGDPDASQPGLALMISGRESNITSQVTGGKLGGLLTYREQMLNPAINELGRIALVLADSMNEQHQKGMDLDGNLGGRLFEDINKLTAMQDRISAGSKNQAVLDQAQVRITDSSKIQASDYQLKFTGTNQFVIQRESNGRQVDMSDLTQVASPDDVEDGSYYADFTSGTLVVGIDGMKISLESRSGFGDNDQFLVQPTRYAATELRAEVTSGRSLALASPISTNTELDNLGTGVAKVNVTDITAVGFATPGQLTPPVEIRFENTDPLSYSVLDISDPANPQVLDLGFGPLQNQPYEAGKPIQLDGYEVTITNRPEPGDKFSFDYNTGGVSDNRNALALSNLQQNQLIEGGTYQDTYGRLVAGVGTRTAISKNNMEASRAVLSASENALSSVSGVNMDEEAAKLVQFQQAYQASAQLIRASQTIFDSLLSVI</sequence>
<keyword evidence="6" id="KW-0975">Bacterial flagellum</keyword>
<gene>
    <name evidence="11" type="primary">flgK</name>
    <name evidence="11" type="ORF">F5I99_15270</name>
</gene>
<dbReference type="KEGG" id="nik:F5I99_15270"/>
<dbReference type="InterPro" id="IPR049119">
    <property type="entry name" value="FlgK_D2-like"/>
</dbReference>
<dbReference type="InterPro" id="IPR001444">
    <property type="entry name" value="Flag_bb_rod_N"/>
</dbReference>
<protein>
    <recommendedName>
        <fullName evidence="4">Flagellar hook-associated protein 1</fullName>
    </recommendedName>
</protein>
<feature type="domain" description="Flagellar basal-body/hook protein C-terminal" evidence="8">
    <location>
        <begin position="629"/>
        <end position="667"/>
    </location>
</feature>
<feature type="domain" description="Flagellar hook-associated protein 1 D2-like" evidence="9">
    <location>
        <begin position="342"/>
        <end position="435"/>
    </location>
</feature>
<dbReference type="SUPFAM" id="SSF64518">
    <property type="entry name" value="Phase 1 flagellin"/>
    <property type="match status" value="2"/>
</dbReference>
<dbReference type="InterPro" id="IPR002371">
    <property type="entry name" value="FlgK"/>
</dbReference>
<comment type="similarity">
    <text evidence="3">Belongs to the flagella basal body rod proteins family.</text>
</comment>
<keyword evidence="11" id="KW-0282">Flagellum</keyword>
<dbReference type="Pfam" id="PF00460">
    <property type="entry name" value="Flg_bb_rod"/>
    <property type="match status" value="1"/>
</dbReference>
<dbReference type="Proteomes" id="UP000325606">
    <property type="component" value="Chromosome"/>
</dbReference>
<evidence type="ECO:0000259" key="7">
    <source>
        <dbReference type="Pfam" id="PF00460"/>
    </source>
</evidence>
<keyword evidence="11" id="KW-0969">Cilium</keyword>
<dbReference type="InterPro" id="IPR010930">
    <property type="entry name" value="Flg_bb/hook_C_dom"/>
</dbReference>
<dbReference type="NCBIfam" id="TIGR02492">
    <property type="entry name" value="flgK_ends"/>
    <property type="match status" value="1"/>
</dbReference>
<evidence type="ECO:0000256" key="2">
    <source>
        <dbReference type="ARBA" id="ARBA00004613"/>
    </source>
</evidence>
<dbReference type="EMBL" id="CP044222">
    <property type="protein sequence ID" value="QEW07744.1"/>
    <property type="molecule type" value="Genomic_DNA"/>
</dbReference>
<keyword evidence="5" id="KW-0964">Secreted</keyword>
<dbReference type="Pfam" id="PF22638">
    <property type="entry name" value="FlgK_D1"/>
    <property type="match status" value="1"/>
</dbReference>
<dbReference type="AlphaFoldDB" id="A0A5J6LGU9"/>
<evidence type="ECO:0000313" key="11">
    <source>
        <dbReference type="EMBL" id="QEW07744.1"/>
    </source>
</evidence>
<dbReference type="Pfam" id="PF21158">
    <property type="entry name" value="flgK_1st_1"/>
    <property type="match status" value="1"/>
</dbReference>
<organism evidence="11 12">
    <name type="scientific">Nitrincola iocasae</name>
    <dbReference type="NCBI Taxonomy" id="2614693"/>
    <lineage>
        <taxon>Bacteria</taxon>
        <taxon>Pseudomonadati</taxon>
        <taxon>Pseudomonadota</taxon>
        <taxon>Gammaproteobacteria</taxon>
        <taxon>Oceanospirillales</taxon>
        <taxon>Oceanospirillaceae</taxon>
        <taxon>Nitrincola</taxon>
    </lineage>
</organism>
<evidence type="ECO:0000256" key="5">
    <source>
        <dbReference type="ARBA" id="ARBA00022525"/>
    </source>
</evidence>
<name>A0A5J6LGU9_9GAMM</name>
<evidence type="ECO:0000259" key="9">
    <source>
        <dbReference type="Pfam" id="PF21158"/>
    </source>
</evidence>
<dbReference type="PANTHER" id="PTHR30033:SF1">
    <property type="entry name" value="FLAGELLAR HOOK-ASSOCIATED PROTEIN 1"/>
    <property type="match status" value="1"/>
</dbReference>
<dbReference type="Pfam" id="PF06429">
    <property type="entry name" value="Flg_bbr_C"/>
    <property type="match status" value="1"/>
</dbReference>
<dbReference type="GO" id="GO:0009424">
    <property type="term" value="C:bacterial-type flagellum hook"/>
    <property type="evidence" value="ECO:0007669"/>
    <property type="project" value="InterPro"/>
</dbReference>
<evidence type="ECO:0000256" key="1">
    <source>
        <dbReference type="ARBA" id="ARBA00004365"/>
    </source>
</evidence>
<evidence type="ECO:0000256" key="3">
    <source>
        <dbReference type="ARBA" id="ARBA00009677"/>
    </source>
</evidence>
<evidence type="ECO:0000259" key="8">
    <source>
        <dbReference type="Pfam" id="PF06429"/>
    </source>
</evidence>